<keyword evidence="1" id="KW-0472">Membrane</keyword>
<proteinExistence type="predicted"/>
<evidence type="ECO:0000313" key="3">
    <source>
        <dbReference type="Proteomes" id="UP001596071"/>
    </source>
</evidence>
<comment type="caution">
    <text evidence="2">The sequence shown here is derived from an EMBL/GenBank/DDBJ whole genome shotgun (WGS) entry which is preliminary data.</text>
</comment>
<evidence type="ECO:0008006" key="4">
    <source>
        <dbReference type="Google" id="ProtNLM"/>
    </source>
</evidence>
<name>A0ABW0TUL8_9BACL</name>
<dbReference type="RefSeq" id="WP_381442905.1">
    <property type="nucleotide sequence ID" value="NZ_JBHSNP010000010.1"/>
</dbReference>
<evidence type="ECO:0000256" key="1">
    <source>
        <dbReference type="SAM" id="Phobius"/>
    </source>
</evidence>
<dbReference type="EMBL" id="JBHSNP010000010">
    <property type="protein sequence ID" value="MFC5602721.1"/>
    <property type="molecule type" value="Genomic_DNA"/>
</dbReference>
<reference evidence="3" key="1">
    <citation type="journal article" date="2019" name="Int. J. Syst. Evol. Microbiol.">
        <title>The Global Catalogue of Microorganisms (GCM) 10K type strain sequencing project: providing services to taxonomists for standard genome sequencing and annotation.</title>
        <authorList>
            <consortium name="The Broad Institute Genomics Platform"/>
            <consortium name="The Broad Institute Genome Sequencing Center for Infectious Disease"/>
            <person name="Wu L."/>
            <person name="Ma J."/>
        </authorList>
    </citation>
    <scope>NUCLEOTIDE SEQUENCE [LARGE SCALE GENOMIC DNA]</scope>
    <source>
        <strain evidence="3">KACC 11299</strain>
    </source>
</reference>
<gene>
    <name evidence="2" type="ORF">ACFPTP_05770</name>
</gene>
<dbReference type="Proteomes" id="UP001596071">
    <property type="component" value="Unassembled WGS sequence"/>
</dbReference>
<sequence length="69" mass="8155">MGFLKLKFYIEVMAIAFGVVGLLYIVPVQIIVDGQPRILTVTILMFLWFVIMTHNITFYELLDKWFKKK</sequence>
<feature type="transmembrane region" description="Helical" evidence="1">
    <location>
        <begin position="12"/>
        <end position="32"/>
    </location>
</feature>
<accession>A0ABW0TUL8</accession>
<keyword evidence="1" id="KW-0812">Transmembrane</keyword>
<keyword evidence="3" id="KW-1185">Reference proteome</keyword>
<protein>
    <recommendedName>
        <fullName evidence="4">Group-specific protein</fullName>
    </recommendedName>
</protein>
<evidence type="ECO:0000313" key="2">
    <source>
        <dbReference type="EMBL" id="MFC5602721.1"/>
    </source>
</evidence>
<keyword evidence="1" id="KW-1133">Transmembrane helix</keyword>
<feature type="transmembrane region" description="Helical" evidence="1">
    <location>
        <begin position="38"/>
        <end position="62"/>
    </location>
</feature>
<organism evidence="2 3">
    <name type="scientific">Sporosarcina koreensis</name>
    <dbReference type="NCBI Taxonomy" id="334735"/>
    <lineage>
        <taxon>Bacteria</taxon>
        <taxon>Bacillati</taxon>
        <taxon>Bacillota</taxon>
        <taxon>Bacilli</taxon>
        <taxon>Bacillales</taxon>
        <taxon>Caryophanaceae</taxon>
        <taxon>Sporosarcina</taxon>
    </lineage>
</organism>